<dbReference type="PANTHER" id="PTHR42853:SF3">
    <property type="entry name" value="ACETYL-COENZYME A CARBOXYLASE CARBOXYL TRANSFERASE SUBUNIT ALPHA, CHLOROPLASTIC"/>
    <property type="match status" value="1"/>
</dbReference>
<comment type="pathway">
    <text evidence="1 10">Lipid metabolism; malonyl-CoA biosynthesis; malonyl-CoA from acetyl-CoA: step 1/1.</text>
</comment>
<dbReference type="Gene3D" id="3.90.226.10">
    <property type="entry name" value="2-enoyl-CoA Hydratase, Chain A, domain 1"/>
    <property type="match status" value="1"/>
</dbReference>
<dbReference type="HAMAP" id="MF_00823">
    <property type="entry name" value="AcetylCoA_CT_alpha"/>
    <property type="match status" value="1"/>
</dbReference>
<dbReference type="Pfam" id="PF03255">
    <property type="entry name" value="ACCA"/>
    <property type="match status" value="1"/>
</dbReference>
<proteinExistence type="inferred from homology"/>
<dbReference type="GO" id="GO:0006633">
    <property type="term" value="P:fatty acid biosynthetic process"/>
    <property type="evidence" value="ECO:0007669"/>
    <property type="project" value="UniProtKB-KW"/>
</dbReference>
<dbReference type="PRINTS" id="PR01069">
    <property type="entry name" value="ACCCTRFRASEA"/>
</dbReference>
<dbReference type="GO" id="GO:0016743">
    <property type="term" value="F:carboxyl- or carbamoyltransferase activity"/>
    <property type="evidence" value="ECO:0007669"/>
    <property type="project" value="UniProtKB-UniRule"/>
</dbReference>
<keyword evidence="5 10" id="KW-0276">Fatty acid metabolism</keyword>
<keyword evidence="6 10" id="KW-0067">ATP-binding</keyword>
<dbReference type="GO" id="GO:0003989">
    <property type="term" value="F:acetyl-CoA carboxylase activity"/>
    <property type="evidence" value="ECO:0007669"/>
    <property type="project" value="InterPro"/>
</dbReference>
<keyword evidence="2 10" id="KW-0444">Lipid biosynthesis</keyword>
<evidence type="ECO:0000313" key="13">
    <source>
        <dbReference type="Proteomes" id="UP000070107"/>
    </source>
</evidence>
<dbReference type="GO" id="GO:0009317">
    <property type="term" value="C:acetyl-CoA carboxylase complex"/>
    <property type="evidence" value="ECO:0007669"/>
    <property type="project" value="InterPro"/>
</dbReference>
<reference evidence="12 13" key="1">
    <citation type="submission" date="2015-11" db="EMBL/GenBank/DDBJ databases">
        <title>Draft genome sequence of Paramesorhizobium deserti A-3-E, a strain highly resistant to diverse beta-lactam antibiotics.</title>
        <authorList>
            <person name="Lv R."/>
            <person name="Yang X."/>
            <person name="Fang N."/>
            <person name="Guo J."/>
            <person name="Luo X."/>
            <person name="Peng F."/>
            <person name="Yang R."/>
            <person name="Cui Y."/>
            <person name="Fang C."/>
            <person name="Song Y."/>
        </authorList>
    </citation>
    <scope>NUCLEOTIDE SEQUENCE [LARGE SCALE GENOMIC DNA]</scope>
    <source>
        <strain evidence="12 13">A-3-E</strain>
    </source>
</reference>
<dbReference type="OrthoDB" id="9808023at2"/>
<dbReference type="NCBIfam" id="NF041504">
    <property type="entry name" value="AccA_sub"/>
    <property type="match status" value="1"/>
</dbReference>
<protein>
    <recommendedName>
        <fullName evidence="10">Acetyl-coenzyme A carboxylase carboxyl transferase subunit alpha</fullName>
        <shortName evidence="10">ACCase subunit alpha</shortName>
        <shortName evidence="10">Acetyl-CoA carboxylase carboxyltransferase subunit alpha</shortName>
        <ecNumber evidence="10">2.1.3.15</ecNumber>
    </recommendedName>
</protein>
<gene>
    <name evidence="10" type="primary">accA</name>
    <name evidence="12" type="ORF">ATN84_06050</name>
</gene>
<dbReference type="GO" id="GO:0005524">
    <property type="term" value="F:ATP binding"/>
    <property type="evidence" value="ECO:0007669"/>
    <property type="project" value="UniProtKB-KW"/>
</dbReference>
<dbReference type="PANTHER" id="PTHR42853">
    <property type="entry name" value="ACETYL-COENZYME A CARBOXYLASE CARBOXYL TRANSFERASE SUBUNIT ALPHA"/>
    <property type="match status" value="1"/>
</dbReference>
<evidence type="ECO:0000256" key="1">
    <source>
        <dbReference type="ARBA" id="ARBA00004956"/>
    </source>
</evidence>
<keyword evidence="3 10" id="KW-0808">Transferase</keyword>
<evidence type="ECO:0000256" key="5">
    <source>
        <dbReference type="ARBA" id="ARBA00022832"/>
    </source>
</evidence>
<dbReference type="InterPro" id="IPR029045">
    <property type="entry name" value="ClpP/crotonase-like_dom_sf"/>
</dbReference>
<evidence type="ECO:0000313" key="12">
    <source>
        <dbReference type="EMBL" id="KXF79277.1"/>
    </source>
</evidence>
<keyword evidence="7 10" id="KW-0443">Lipid metabolism</keyword>
<evidence type="ECO:0000256" key="6">
    <source>
        <dbReference type="ARBA" id="ARBA00022840"/>
    </source>
</evidence>
<comment type="similarity">
    <text evidence="10">Belongs to the AccA family.</text>
</comment>
<organism evidence="12 13">
    <name type="scientific">Paramesorhizobium deserti</name>
    <dbReference type="NCBI Taxonomy" id="1494590"/>
    <lineage>
        <taxon>Bacteria</taxon>
        <taxon>Pseudomonadati</taxon>
        <taxon>Pseudomonadota</taxon>
        <taxon>Alphaproteobacteria</taxon>
        <taxon>Hyphomicrobiales</taxon>
        <taxon>Phyllobacteriaceae</taxon>
        <taxon>Paramesorhizobium</taxon>
    </lineage>
</organism>
<dbReference type="AlphaFoldDB" id="A0A135I1G4"/>
<evidence type="ECO:0000256" key="8">
    <source>
        <dbReference type="ARBA" id="ARBA00023160"/>
    </source>
</evidence>
<dbReference type="InterPro" id="IPR011763">
    <property type="entry name" value="COA_CT_C"/>
</dbReference>
<keyword evidence="4 10" id="KW-0547">Nucleotide-binding</keyword>
<dbReference type="UniPathway" id="UPA00655">
    <property type="reaction ID" value="UER00711"/>
</dbReference>
<comment type="caution">
    <text evidence="12">The sequence shown here is derived from an EMBL/GenBank/DDBJ whole genome shotgun (WGS) entry which is preliminary data.</text>
</comment>
<evidence type="ECO:0000256" key="3">
    <source>
        <dbReference type="ARBA" id="ARBA00022679"/>
    </source>
</evidence>
<comment type="subunit">
    <text evidence="10">Acetyl-CoA carboxylase is a heterohexamer composed of biotin carboxyl carrier protein (AccB), biotin carboxylase (AccC) and two subunits each of ACCase subunit alpha (AccA) and ACCase subunit beta (AccD).</text>
</comment>
<evidence type="ECO:0000256" key="9">
    <source>
        <dbReference type="ARBA" id="ARBA00049152"/>
    </source>
</evidence>
<dbReference type="GO" id="GO:2001295">
    <property type="term" value="P:malonyl-CoA biosynthetic process"/>
    <property type="evidence" value="ECO:0007669"/>
    <property type="project" value="UniProtKB-UniRule"/>
</dbReference>
<dbReference type="NCBIfam" id="TIGR00513">
    <property type="entry name" value="accA"/>
    <property type="match status" value="1"/>
</dbReference>
<keyword evidence="13" id="KW-1185">Reference proteome</keyword>
<evidence type="ECO:0000256" key="2">
    <source>
        <dbReference type="ARBA" id="ARBA00022516"/>
    </source>
</evidence>
<name>A0A135I1G4_9HYPH</name>
<evidence type="ECO:0000256" key="10">
    <source>
        <dbReference type="HAMAP-Rule" id="MF_00823"/>
    </source>
</evidence>
<evidence type="ECO:0000256" key="7">
    <source>
        <dbReference type="ARBA" id="ARBA00023098"/>
    </source>
</evidence>
<dbReference type="STRING" id="1494590.ATN84_06050"/>
<dbReference type="NCBIfam" id="NF004344">
    <property type="entry name" value="PRK05724.1"/>
    <property type="match status" value="1"/>
</dbReference>
<keyword evidence="8 10" id="KW-0275">Fatty acid biosynthesis</keyword>
<comment type="function">
    <text evidence="10">Component of the acetyl coenzyme A carboxylase (ACC) complex. First, biotin carboxylase catalyzes the carboxylation of biotin on its carrier protein (BCCP) and then the CO(2) group is transferred by the carboxyltransferase to acetyl-CoA to form malonyl-CoA.</text>
</comment>
<dbReference type="EMBL" id="LNTU01000001">
    <property type="protein sequence ID" value="KXF79277.1"/>
    <property type="molecule type" value="Genomic_DNA"/>
</dbReference>
<dbReference type="PROSITE" id="PS50989">
    <property type="entry name" value="COA_CT_CTER"/>
    <property type="match status" value="1"/>
</dbReference>
<dbReference type="RefSeq" id="WP_068880614.1">
    <property type="nucleotide sequence ID" value="NZ_LNTU01000001.1"/>
</dbReference>
<accession>A0A135I1G4</accession>
<dbReference type="EC" id="2.1.3.15" evidence="10"/>
<feature type="domain" description="CoA carboxyltransferase C-terminal" evidence="11">
    <location>
        <begin position="40"/>
        <end position="293"/>
    </location>
</feature>
<dbReference type="InterPro" id="IPR001095">
    <property type="entry name" value="Acetyl_CoA_COase_a_su"/>
</dbReference>
<sequence length="317" mass="34549">MYNYLDFEKPVADLEGQILELKKLSQESGSVEMGDEIARLEKRSAEALKDLYRKLTPWQKAQIARHPDRPHCLDYVKSLFTEFTPLAGDRKFAEDEAIQAGFARFNGEAVAIIGQEKGADTKSRLKHNFGSARPEGYRKAVRIMELADRFGLPVITLVDTAGAYPGVSAEERGQAEAIARSTAACLNLRVPMISVIIGEGGSGGAIAIATANRVYMLEHSIYSVISPEGAASILWRDSTRAKDAATSMRITAQDLFELKIIDGIIPEPMGGAHRGPDAAITATGEIIENALQSMAGVDGETLKKERREKYLAIGRNL</sequence>
<evidence type="ECO:0000259" key="11">
    <source>
        <dbReference type="PROSITE" id="PS50989"/>
    </source>
</evidence>
<dbReference type="SUPFAM" id="SSF52096">
    <property type="entry name" value="ClpP/crotonase"/>
    <property type="match status" value="1"/>
</dbReference>
<comment type="catalytic activity">
    <reaction evidence="9 10">
        <text>N(6)-carboxybiotinyl-L-lysyl-[protein] + acetyl-CoA = N(6)-biotinyl-L-lysyl-[protein] + malonyl-CoA</text>
        <dbReference type="Rhea" id="RHEA:54728"/>
        <dbReference type="Rhea" id="RHEA-COMP:10505"/>
        <dbReference type="Rhea" id="RHEA-COMP:10506"/>
        <dbReference type="ChEBI" id="CHEBI:57288"/>
        <dbReference type="ChEBI" id="CHEBI:57384"/>
        <dbReference type="ChEBI" id="CHEBI:83144"/>
        <dbReference type="ChEBI" id="CHEBI:83145"/>
        <dbReference type="EC" id="2.1.3.15"/>
    </reaction>
</comment>
<evidence type="ECO:0000256" key="4">
    <source>
        <dbReference type="ARBA" id="ARBA00022741"/>
    </source>
</evidence>
<dbReference type="Proteomes" id="UP000070107">
    <property type="component" value="Unassembled WGS sequence"/>
</dbReference>
<keyword evidence="10" id="KW-0963">Cytoplasm</keyword>
<comment type="subcellular location">
    <subcellularLocation>
        <location evidence="10">Cytoplasm</location>
    </subcellularLocation>
</comment>